<protein>
    <submittedName>
        <fullName evidence="1">Uncharacterized protein</fullName>
    </submittedName>
</protein>
<keyword evidence="2" id="KW-1185">Reference proteome</keyword>
<dbReference type="RefSeq" id="WP_380802841.1">
    <property type="nucleotide sequence ID" value="NZ_JBHSFZ010000006.1"/>
</dbReference>
<accession>A0ABV9EX86</accession>
<dbReference type="EMBL" id="JBHSFZ010000006">
    <property type="protein sequence ID" value="MFC4593518.1"/>
    <property type="molecule type" value="Genomic_DNA"/>
</dbReference>
<organism evidence="1 2">
    <name type="scientific">Sphingobium tyrosinilyticum</name>
    <dbReference type="NCBI Taxonomy" id="2715436"/>
    <lineage>
        <taxon>Bacteria</taxon>
        <taxon>Pseudomonadati</taxon>
        <taxon>Pseudomonadota</taxon>
        <taxon>Alphaproteobacteria</taxon>
        <taxon>Sphingomonadales</taxon>
        <taxon>Sphingomonadaceae</taxon>
        <taxon>Sphingobium</taxon>
    </lineage>
</organism>
<gene>
    <name evidence="1" type="ORF">ACFO3E_04850</name>
</gene>
<comment type="caution">
    <text evidence="1">The sequence shown here is derived from an EMBL/GenBank/DDBJ whole genome shotgun (WGS) entry which is preliminary data.</text>
</comment>
<evidence type="ECO:0000313" key="1">
    <source>
        <dbReference type="EMBL" id="MFC4593518.1"/>
    </source>
</evidence>
<dbReference type="Proteomes" id="UP001595957">
    <property type="component" value="Unassembled WGS sequence"/>
</dbReference>
<evidence type="ECO:0000313" key="2">
    <source>
        <dbReference type="Proteomes" id="UP001595957"/>
    </source>
</evidence>
<proteinExistence type="predicted"/>
<name>A0ABV9EX86_9SPHN</name>
<reference evidence="2" key="1">
    <citation type="journal article" date="2019" name="Int. J. Syst. Evol. Microbiol.">
        <title>The Global Catalogue of Microorganisms (GCM) 10K type strain sequencing project: providing services to taxonomists for standard genome sequencing and annotation.</title>
        <authorList>
            <consortium name="The Broad Institute Genomics Platform"/>
            <consortium name="The Broad Institute Genome Sequencing Center for Infectious Disease"/>
            <person name="Wu L."/>
            <person name="Ma J."/>
        </authorList>
    </citation>
    <scope>NUCLEOTIDE SEQUENCE [LARGE SCALE GENOMIC DNA]</scope>
    <source>
        <strain evidence="2">NBRC 103632</strain>
    </source>
</reference>
<sequence length="167" mass="18784">MSEDIRQHTLPLEDVQRIHLGLERHDPMEFSAATIAEMLQSIAHEVSEAKAAKIHGVVRALLGLDQHHRLELSQVRRGKHKMAHDYAADRAQYQAWLDKLAHYEQGGVKTEAAIASIAEEWRVSRATVFAGIRAAELDLAMGRSMEEALGKWTGQYENRRPNKGDLA</sequence>